<feature type="domain" description="Fibronectin type-III" evidence="1">
    <location>
        <begin position="742"/>
        <end position="839"/>
    </location>
</feature>
<dbReference type="Proteomes" id="UP000886188">
    <property type="component" value="Unassembled WGS sequence"/>
</dbReference>
<dbReference type="InterPro" id="IPR011460">
    <property type="entry name" value="Lcl_C"/>
</dbReference>
<dbReference type="InterPro" id="IPR053784">
    <property type="entry name" value="Choice_anch_U_dom"/>
</dbReference>
<dbReference type="Pfam" id="PF07603">
    <property type="entry name" value="Lcl_C"/>
    <property type="match status" value="1"/>
</dbReference>
<evidence type="ECO:0000259" key="1">
    <source>
        <dbReference type="PROSITE" id="PS50853"/>
    </source>
</evidence>
<name>A0A7V1D1L5_9GAMM</name>
<dbReference type="Pfam" id="PF00041">
    <property type="entry name" value="fn3"/>
    <property type="match status" value="1"/>
</dbReference>
<proteinExistence type="predicted"/>
<dbReference type="EMBL" id="DRGM01000176">
    <property type="protein sequence ID" value="HEA18199.1"/>
    <property type="molecule type" value="Genomic_DNA"/>
</dbReference>
<dbReference type="RefSeq" id="WP_304184172.1">
    <property type="nucleotide sequence ID" value="NZ_DRGM01000176.1"/>
</dbReference>
<dbReference type="AlphaFoldDB" id="A0A7V1D1L5"/>
<dbReference type="PROSITE" id="PS50853">
    <property type="entry name" value="FN3"/>
    <property type="match status" value="1"/>
</dbReference>
<dbReference type="CDD" id="cd00063">
    <property type="entry name" value="FN3"/>
    <property type="match status" value="1"/>
</dbReference>
<dbReference type="NCBIfam" id="NF041766">
    <property type="entry name" value="choice_anch_U"/>
    <property type="match status" value="1"/>
</dbReference>
<dbReference type="PROSITE" id="PS51257">
    <property type="entry name" value="PROKAR_LIPOPROTEIN"/>
    <property type="match status" value="1"/>
</dbReference>
<dbReference type="Gene3D" id="2.60.40.10">
    <property type="entry name" value="Immunoglobulins"/>
    <property type="match status" value="1"/>
</dbReference>
<reference evidence="2" key="1">
    <citation type="journal article" date="2020" name="mSystems">
        <title>Genome- and Community-Level Interaction Insights into Carbon Utilization and Element Cycling Functions of Hydrothermarchaeota in Hydrothermal Sediment.</title>
        <authorList>
            <person name="Zhou Z."/>
            <person name="Liu Y."/>
            <person name="Xu W."/>
            <person name="Pan J."/>
            <person name="Luo Z.H."/>
            <person name="Li M."/>
        </authorList>
    </citation>
    <scope>NUCLEOTIDE SEQUENCE [LARGE SCALE GENOMIC DNA]</scope>
    <source>
        <strain evidence="2">HyVt-346</strain>
    </source>
</reference>
<protein>
    <submittedName>
        <fullName evidence="2">DUF1566 domain-containing protein</fullName>
    </submittedName>
</protein>
<dbReference type="Pfam" id="PF18998">
    <property type="entry name" value="Flg_new_2"/>
    <property type="match status" value="6"/>
</dbReference>
<dbReference type="InterPro" id="IPR044060">
    <property type="entry name" value="Bacterial_rp_domain"/>
</dbReference>
<organism evidence="2">
    <name type="scientific">Pseudoalteromonas prydzensis</name>
    <dbReference type="NCBI Taxonomy" id="182141"/>
    <lineage>
        <taxon>Bacteria</taxon>
        <taxon>Pseudomonadati</taxon>
        <taxon>Pseudomonadota</taxon>
        <taxon>Gammaproteobacteria</taxon>
        <taxon>Alteromonadales</taxon>
        <taxon>Pseudoalteromonadaceae</taxon>
        <taxon>Pseudoalteromonas</taxon>
    </lineage>
</organism>
<dbReference type="InterPro" id="IPR013783">
    <property type="entry name" value="Ig-like_fold"/>
</dbReference>
<dbReference type="InterPro" id="IPR003961">
    <property type="entry name" value="FN3_dom"/>
</dbReference>
<evidence type="ECO:0000313" key="2">
    <source>
        <dbReference type="EMBL" id="HEA18199.1"/>
    </source>
</evidence>
<comment type="caution">
    <text evidence="2">The sequence shown here is derived from an EMBL/GenBank/DDBJ whole genome shotgun (WGS) entry which is preliminary data.</text>
</comment>
<accession>A0A7V1D1L5</accession>
<dbReference type="InterPro" id="IPR036116">
    <property type="entry name" value="FN3_sf"/>
</dbReference>
<dbReference type="SUPFAM" id="SSF49265">
    <property type="entry name" value="Fibronectin type III"/>
    <property type="match status" value="1"/>
</dbReference>
<sequence length="1073" mass="113261">MKNSALFVLCALLTACGGSDDNKTTNQTTIQSYTITTNVEGEGQLQPTSLVLKQGESGTFELQPEQGYQVASVEGCNGTYSNNIYTIENAAQSCQVTAKFEARAINVTFKSDEYISLYADQNDYVYGDSVVINYELSSGYLLNEITGCNGALNDELYKVDALTTDCQITATTLPTSQLFSGEDEAQVNVTVLDGKGSILSSSKGVIEPSNPKLPALNSSLEFERDLLAVDIATEAGQTIELQIAYENSLPTQFTYQKLIDQQWQALDQENVAVSEDRLTLTLTLTDGGAGDSDGVINGVIKDPGGPAVVKMHTVTINQSAGGAITPESLAVAHGDTALFTISTDAGYTLESVTGCNGNLNGTSYQTAAITQNCEISAEYSLTSFLVTAQAGEGGQISPLEQLASYGDTLRFTVTADDDQNIESVQGCNGSLAGNIYTTGVITGECEVRATFDPQIVLVTAQAGMGGSISPMSQELNIGQQASLIVTPNEGYSIANVTGCSGSLNGNTYTTSAVTANCQVQASFSIDSYTLSASAGEGGTVNPATQNVNHGSSAQITITPNEGYSIDGVTGCSGSLNGNTYTTSAVTANCQVQASFSINSYTVSSSAGEGGAVSPATQSVNHGSSAQITITPKEGYSIDAVTGCSGSLNGNTYTTGAVTANCQVQASFSINSYTVSASAGEGGAVTPTAQSVNYGSSAQVSVTTDEGYMIERVYGCEGGLVESVFTTGLITSQCTVTAEFKIIPKAPTISAQASVQSITVSWDSLDNIAGYTLYYATSEAITPDNYNDFGGVKVEFDTSTTTHELTNLQSNTTYYIIMTSHITGTESDVSNKLAITTQINITMPLNDTGITWCADDSNNNLDCPVTGYEGQDAEHGRDAKAKAGTLKKVGGGNAGFDLTKLDVNGNDLPESATTWSCVRDNHTGLIWEVKTDDGGLHDKNDRYNWYNPNSNSNGGSPGYQDYGGDICYGYDVNNEASYCNTFAYVERVNIQSLCGASDWRMPTRLELMGIVDNGTKNPAIDTQYFPQTRSSLFWSSSPYAEIIYGAWSVDFGHGIVRYVFKDDGFHVRLVRARP</sequence>
<gene>
    <name evidence="2" type="ORF">ENH88_17495</name>
</gene>